<keyword evidence="3" id="KW-0378">Hydrolase</keyword>
<dbReference type="EC" id="3.7.1.2" evidence="3"/>
<dbReference type="EMBL" id="JACHBX010000003">
    <property type="protein sequence ID" value="MBB6134703.1"/>
    <property type="molecule type" value="Genomic_DNA"/>
</dbReference>
<proteinExistence type="predicted"/>
<evidence type="ECO:0000313" key="4">
    <source>
        <dbReference type="Proteomes" id="UP000540787"/>
    </source>
</evidence>
<feature type="domain" description="Fumarylacetoacetase-like C-terminal" evidence="1">
    <location>
        <begin position="82"/>
        <end position="333"/>
    </location>
</feature>
<dbReference type="InterPro" id="IPR041072">
    <property type="entry name" value="FAA_hydro_N"/>
</dbReference>
<dbReference type="InterPro" id="IPR036663">
    <property type="entry name" value="Fumarylacetoacetase_C_sf"/>
</dbReference>
<evidence type="ECO:0000259" key="1">
    <source>
        <dbReference type="Pfam" id="PF01557"/>
    </source>
</evidence>
<dbReference type="PANTHER" id="PTHR43211">
    <property type="entry name" value="FUMARYLACETOACETATE HYDROLASE"/>
    <property type="match status" value="1"/>
</dbReference>
<organism evidence="3 4">
    <name type="scientific">Massilia aurea</name>
    <dbReference type="NCBI Taxonomy" id="373040"/>
    <lineage>
        <taxon>Bacteria</taxon>
        <taxon>Pseudomonadati</taxon>
        <taxon>Pseudomonadota</taxon>
        <taxon>Betaproteobacteria</taxon>
        <taxon>Burkholderiales</taxon>
        <taxon>Oxalobacteraceae</taxon>
        <taxon>Telluria group</taxon>
        <taxon>Massilia</taxon>
    </lineage>
</organism>
<dbReference type="SUPFAM" id="SSF56529">
    <property type="entry name" value="FAH"/>
    <property type="match status" value="1"/>
</dbReference>
<gene>
    <name evidence="3" type="ORF">HD842_002861</name>
</gene>
<dbReference type="PANTHER" id="PTHR43211:SF1">
    <property type="entry name" value="BLL6422 PROTEIN"/>
    <property type="match status" value="1"/>
</dbReference>
<dbReference type="RefSeq" id="WP_183555385.1">
    <property type="nucleotide sequence ID" value="NZ_BAAAEK010000008.1"/>
</dbReference>
<dbReference type="InterPro" id="IPR011234">
    <property type="entry name" value="Fumarylacetoacetase-like_C"/>
</dbReference>
<evidence type="ECO:0000313" key="3">
    <source>
        <dbReference type="EMBL" id="MBB6134703.1"/>
    </source>
</evidence>
<protein>
    <submittedName>
        <fullName evidence="3">Fumarylacetoacetate (FAA) hydrolase</fullName>
        <ecNumber evidence="3">3.7.1.2</ecNumber>
    </submittedName>
</protein>
<dbReference type="Pfam" id="PF18288">
    <property type="entry name" value="FAA_hydro_N_2"/>
    <property type="match status" value="1"/>
</dbReference>
<name>A0A7W9X1F8_9BURK</name>
<dbReference type="AlphaFoldDB" id="A0A7W9X1F8"/>
<dbReference type="Gene3D" id="3.90.850.10">
    <property type="entry name" value="Fumarylacetoacetase-like, C-terminal domain"/>
    <property type="match status" value="1"/>
</dbReference>
<dbReference type="Proteomes" id="UP000540787">
    <property type="component" value="Unassembled WGS sequence"/>
</dbReference>
<dbReference type="GO" id="GO:0004334">
    <property type="term" value="F:fumarylacetoacetase activity"/>
    <property type="evidence" value="ECO:0007669"/>
    <property type="project" value="UniProtKB-EC"/>
</dbReference>
<reference evidence="3 4" key="1">
    <citation type="submission" date="2020-08" db="EMBL/GenBank/DDBJ databases">
        <title>The Agave Microbiome: Exploring the role of microbial communities in plant adaptations to desert environments.</title>
        <authorList>
            <person name="Partida-Martinez L.P."/>
        </authorList>
    </citation>
    <scope>NUCLEOTIDE SEQUENCE [LARGE SCALE GENOMIC DNA]</scope>
    <source>
        <strain evidence="3 4">AT3.2</strain>
    </source>
</reference>
<evidence type="ECO:0000259" key="2">
    <source>
        <dbReference type="Pfam" id="PF18288"/>
    </source>
</evidence>
<keyword evidence="4" id="KW-1185">Reference proteome</keyword>
<comment type="caution">
    <text evidence="3">The sequence shown here is derived from an EMBL/GenBank/DDBJ whole genome shotgun (WGS) entry which is preliminary data.</text>
</comment>
<feature type="domain" description="Fumarylacetoacetase N-terminal" evidence="2">
    <location>
        <begin position="1"/>
        <end position="78"/>
    </location>
</feature>
<sequence>MKLATLKAGGRDGTLVVVSRDLVTCQQVPTIARTLQAALDNWDACKPQLEDVYAQLNDGNAEGAESFIEADCHSPLPRAYQWADGSAYINHVELVRKARGAEVPASFYTDPLMYQGGGDSFVGPMDPIAALSEDWGIDLEAEVAVVTGDVPMGADAAEAASAIRLIMLVNDVSLRNLIPNELAKGFGFYQSKPASAFSPVAVTPDELGEAWQGNKLHLPILVTLNGAAFGKPNAGEDMTFSFAQLIAHAATTRELCAGSIIGSGTVSNKQGGLYGSSVEHGGVGYCCLAEVRMYETIEGGAPKTPYLSFGDTVRIEMLDASGASIFGAIDQEVVRYHERQP</sequence>
<accession>A0A7W9X1F8</accession>
<dbReference type="Pfam" id="PF01557">
    <property type="entry name" value="FAA_hydrolase"/>
    <property type="match status" value="1"/>
</dbReference>